<dbReference type="PROSITE" id="PS51186">
    <property type="entry name" value="GNAT"/>
    <property type="match status" value="1"/>
</dbReference>
<accession>A0A1H5VGK6</accession>
<sequence>MVVLVATQLSVRGSEQKVVIVKVREAQVSDAESILELMFQLDTETKFMLFEEGERKTTLEQQVKILETFSESNIKSMFVLADELGVHGFSAGIGNSTNRNRHSMYCVMGIKQSVSGKGYGKQLLGKLEAWAIEHHFSRLELTVMCHNERAYNLYLSQGFEVEGTKRNSLKIDCQYVDEYYMSKLLRT</sequence>
<dbReference type="PANTHER" id="PTHR43415">
    <property type="entry name" value="SPERMIDINE N(1)-ACETYLTRANSFERASE"/>
    <property type="match status" value="1"/>
</dbReference>
<evidence type="ECO:0000313" key="3">
    <source>
        <dbReference type="Proteomes" id="UP000236721"/>
    </source>
</evidence>
<name>A0A1H5VGK6_9VIBR</name>
<dbReference type="AlphaFoldDB" id="A0A1H5VGK6"/>
<gene>
    <name evidence="2" type="ORF">SAMN04488244_104203</name>
</gene>
<keyword evidence="3" id="KW-1185">Reference proteome</keyword>
<proteinExistence type="predicted"/>
<dbReference type="InterPro" id="IPR016181">
    <property type="entry name" value="Acyl_CoA_acyltransferase"/>
</dbReference>
<reference evidence="3" key="1">
    <citation type="submission" date="2016-10" db="EMBL/GenBank/DDBJ databases">
        <authorList>
            <person name="Varghese N."/>
            <person name="Submissions S."/>
        </authorList>
    </citation>
    <scope>NUCLEOTIDE SEQUENCE [LARGE SCALE GENOMIC DNA]</scope>
    <source>
        <strain evidence="3">CGMCC 1.7062</strain>
    </source>
</reference>
<dbReference type="CDD" id="cd04301">
    <property type="entry name" value="NAT_SF"/>
    <property type="match status" value="1"/>
</dbReference>
<dbReference type="Gene3D" id="3.40.630.30">
    <property type="match status" value="1"/>
</dbReference>
<keyword evidence="2" id="KW-0808">Transferase</keyword>
<dbReference type="InterPro" id="IPR000182">
    <property type="entry name" value="GNAT_dom"/>
</dbReference>
<organism evidence="2 3">
    <name type="scientific">Vibrio hangzhouensis</name>
    <dbReference type="NCBI Taxonomy" id="462991"/>
    <lineage>
        <taxon>Bacteria</taxon>
        <taxon>Pseudomonadati</taxon>
        <taxon>Pseudomonadota</taxon>
        <taxon>Gammaproteobacteria</taxon>
        <taxon>Vibrionales</taxon>
        <taxon>Vibrionaceae</taxon>
        <taxon>Vibrio</taxon>
    </lineage>
</organism>
<protein>
    <submittedName>
        <fullName evidence="2">Protein N-acetyltransferase, RimJ/RimL family</fullName>
    </submittedName>
</protein>
<dbReference type="Pfam" id="PF00583">
    <property type="entry name" value="Acetyltransf_1"/>
    <property type="match status" value="1"/>
</dbReference>
<dbReference type="SUPFAM" id="SSF55729">
    <property type="entry name" value="Acyl-CoA N-acyltransferases (Nat)"/>
    <property type="match status" value="1"/>
</dbReference>
<evidence type="ECO:0000313" key="2">
    <source>
        <dbReference type="EMBL" id="SEF86472.1"/>
    </source>
</evidence>
<dbReference type="GO" id="GO:0016747">
    <property type="term" value="F:acyltransferase activity, transferring groups other than amino-acyl groups"/>
    <property type="evidence" value="ECO:0007669"/>
    <property type="project" value="InterPro"/>
</dbReference>
<dbReference type="PANTHER" id="PTHR43415:SF3">
    <property type="entry name" value="GNAT-FAMILY ACETYLTRANSFERASE"/>
    <property type="match status" value="1"/>
</dbReference>
<dbReference type="EMBL" id="FNVG01000004">
    <property type="protein sequence ID" value="SEF86472.1"/>
    <property type="molecule type" value="Genomic_DNA"/>
</dbReference>
<feature type="domain" description="N-acetyltransferase" evidence="1">
    <location>
        <begin position="21"/>
        <end position="186"/>
    </location>
</feature>
<dbReference type="Proteomes" id="UP000236721">
    <property type="component" value="Unassembled WGS sequence"/>
</dbReference>
<evidence type="ECO:0000259" key="1">
    <source>
        <dbReference type="PROSITE" id="PS51186"/>
    </source>
</evidence>